<comment type="caution">
    <text evidence="1">The sequence shown here is derived from an EMBL/GenBank/DDBJ whole genome shotgun (WGS) entry which is preliminary data.</text>
</comment>
<protein>
    <submittedName>
        <fullName evidence="1">Uncharacterized protein</fullName>
    </submittedName>
</protein>
<dbReference type="EMBL" id="BDGJ01000010">
    <property type="protein sequence ID" value="GAW91228.1"/>
    <property type="molecule type" value="Genomic_DNA"/>
</dbReference>
<evidence type="ECO:0000313" key="2">
    <source>
        <dbReference type="Proteomes" id="UP000197032"/>
    </source>
</evidence>
<proteinExistence type="predicted"/>
<reference evidence="2" key="1">
    <citation type="journal article" date="2017" name="Appl. Environ. Microbiol.">
        <title>Genomic analysis of Calderihabitans maritimus KKC1, a thermophilic hydrogenogenic carboxydotrophic bacterium isolated from marine sediment.</title>
        <authorList>
            <person name="Omae K."/>
            <person name="Yoneda Y."/>
            <person name="Fukuyama Y."/>
            <person name="Yoshida T."/>
            <person name="Sako Y."/>
        </authorList>
    </citation>
    <scope>NUCLEOTIDE SEQUENCE [LARGE SCALE GENOMIC DNA]</scope>
    <source>
        <strain evidence="2">KKC1</strain>
    </source>
</reference>
<accession>A0A1Z5HP66</accession>
<name>A0A1Z5HP66_9FIRM</name>
<gene>
    <name evidence="1" type="ORF">KKC1_03900</name>
</gene>
<evidence type="ECO:0000313" key="1">
    <source>
        <dbReference type="EMBL" id="GAW91228.1"/>
    </source>
</evidence>
<keyword evidence="2" id="KW-1185">Reference proteome</keyword>
<dbReference type="Proteomes" id="UP000197032">
    <property type="component" value="Unassembled WGS sequence"/>
</dbReference>
<sequence>MTARSGFQEFYSEISDRFPAGANGRIFFLGDRSPFIRTEEKPIDDEQKVIKVIPGQPGRL</sequence>
<organism evidence="1 2">
    <name type="scientific">Calderihabitans maritimus</name>
    <dbReference type="NCBI Taxonomy" id="1246530"/>
    <lineage>
        <taxon>Bacteria</taxon>
        <taxon>Bacillati</taxon>
        <taxon>Bacillota</taxon>
        <taxon>Clostridia</taxon>
        <taxon>Neomoorellales</taxon>
        <taxon>Calderihabitantaceae</taxon>
        <taxon>Calderihabitans</taxon>
    </lineage>
</organism>
<dbReference type="AlphaFoldDB" id="A0A1Z5HP66"/>